<dbReference type="EMBL" id="LSSL01000240">
    <property type="protein sequence ID" value="OLY85086.1"/>
    <property type="molecule type" value="Genomic_DNA"/>
</dbReference>
<dbReference type="InterPro" id="IPR000719">
    <property type="entry name" value="Prot_kinase_dom"/>
</dbReference>
<evidence type="ECO:0000259" key="8">
    <source>
        <dbReference type="PROSITE" id="PS50011"/>
    </source>
</evidence>
<feature type="compositionally biased region" description="Polar residues" evidence="7">
    <location>
        <begin position="689"/>
        <end position="707"/>
    </location>
</feature>
<evidence type="ECO:0000256" key="4">
    <source>
        <dbReference type="ARBA" id="ARBA00022777"/>
    </source>
</evidence>
<dbReference type="SUPFAM" id="SSF56112">
    <property type="entry name" value="Protein kinase-like (PK-like)"/>
    <property type="match status" value="1"/>
</dbReference>
<dbReference type="InterPro" id="IPR017441">
    <property type="entry name" value="Protein_kinase_ATP_BS"/>
</dbReference>
<dbReference type="PANTHER" id="PTHR45646:SF11">
    <property type="entry name" value="SERINE_THREONINE-PROTEIN KINASE DOA"/>
    <property type="match status" value="1"/>
</dbReference>
<dbReference type="OrthoDB" id="283111at2759"/>
<dbReference type="GO" id="GO:0005634">
    <property type="term" value="C:nucleus"/>
    <property type="evidence" value="ECO:0007669"/>
    <property type="project" value="TreeGrafter"/>
</dbReference>
<dbReference type="GO" id="GO:0043484">
    <property type="term" value="P:regulation of RNA splicing"/>
    <property type="evidence" value="ECO:0007669"/>
    <property type="project" value="TreeGrafter"/>
</dbReference>
<evidence type="ECO:0000256" key="7">
    <source>
        <dbReference type="SAM" id="MobiDB-lite"/>
    </source>
</evidence>
<dbReference type="STRING" id="133383.A0A1R0H7I7"/>
<evidence type="ECO:0000313" key="9">
    <source>
        <dbReference type="EMBL" id="OLY85086.1"/>
    </source>
</evidence>
<protein>
    <submittedName>
        <fullName evidence="9">Serine/threonine-protein kinase AFC1</fullName>
    </submittedName>
</protein>
<comment type="caution">
    <text evidence="9">The sequence shown here is derived from an EMBL/GenBank/DDBJ whole genome shotgun (WGS) entry which is preliminary data.</text>
</comment>
<keyword evidence="5 6" id="KW-0067">ATP-binding</keyword>
<dbReference type="InterPro" id="IPR051175">
    <property type="entry name" value="CLK_kinases"/>
</dbReference>
<dbReference type="AlphaFoldDB" id="A0A1R0H7I7"/>
<dbReference type="GO" id="GO:0005524">
    <property type="term" value="F:ATP binding"/>
    <property type="evidence" value="ECO:0007669"/>
    <property type="project" value="UniProtKB-UniRule"/>
</dbReference>
<evidence type="ECO:0000256" key="1">
    <source>
        <dbReference type="ARBA" id="ARBA00022527"/>
    </source>
</evidence>
<feature type="region of interest" description="Disordered" evidence="7">
    <location>
        <begin position="682"/>
        <end position="707"/>
    </location>
</feature>
<proteinExistence type="predicted"/>
<dbReference type="InterPro" id="IPR011009">
    <property type="entry name" value="Kinase-like_dom_sf"/>
</dbReference>
<dbReference type="PANTHER" id="PTHR45646">
    <property type="entry name" value="SERINE/THREONINE-PROTEIN KINASE DOA-RELATED"/>
    <property type="match status" value="1"/>
</dbReference>
<dbReference type="Pfam" id="PF00069">
    <property type="entry name" value="Pkinase"/>
    <property type="match status" value="1"/>
</dbReference>
<keyword evidence="4 9" id="KW-0418">Kinase</keyword>
<dbReference type="Gene3D" id="3.30.200.20">
    <property type="entry name" value="Phosphorylase Kinase, domain 1"/>
    <property type="match status" value="1"/>
</dbReference>
<dbReference type="SMART" id="SM00220">
    <property type="entry name" value="S_TKc"/>
    <property type="match status" value="1"/>
</dbReference>
<gene>
    <name evidence="9" type="ORF">AYI68_g736</name>
</gene>
<feature type="binding site" evidence="6">
    <location>
        <position position="145"/>
    </location>
    <ligand>
        <name>ATP</name>
        <dbReference type="ChEBI" id="CHEBI:30616"/>
    </ligand>
</feature>
<keyword evidence="2" id="KW-0808">Transferase</keyword>
<feature type="domain" description="Protein kinase" evidence="8">
    <location>
        <begin position="116"/>
        <end position="451"/>
    </location>
</feature>
<sequence>MGFKMLSLVSSLFGRDSKNKDQATDPIEISSNKPNERPVQNQQIKQNNRTPRYKFPRSNIKNSPINPIQESDTSGVTQQFQNSNSSREHARTRRNSCDDKEGHYIVVEGENFTNRFVILKLLGQGTFGRVIKCFDRLNNKHVAIKVIRAINKYRDAARIEIRVLKTLENFDPKDSYGCIRLLEWFDYKNHICLVFDLLGPSVFDFLKFNEFRPFSLAQVQNFTNQLLRSVAYCHHLHMIHTDLKPENILLLSSDYTLADFGIKNSDHKNSLDGNSQKIIKTKVLKSTDVKLIDFGSTTFEDEYHSSVVSTRHYRAPEIILELGWSYPCDIWSMACVIIELLTGQVIFQTHENLEHLAMMESLLGKIPSHMVDKVNHSLKHQFFKGGILEYPNNSTSSKSLRNVRNMVPLSTLVNPEAGVIHLHLYDLLEKMLRFDPLSRITAIDALKHPFFSLNIKSSSSAKKHSLPNPGFKIEKYQFSANKNVPIHQRFASASPRLIKHFNKNLKDAAPILNVNQSNNNQTEKKDLKEEQQNVNKYDGMASNFNNHHVPFSKNNSKNDPSDSRDDQNRIQNIITDPYSGSSSGICPPVSSNSAIKSNLSHNINYEPFQHSTNNGQYQKDGLENMLNTCSISQNHQRDGQINNVNIVQTGLQMGKSLQESEFSKCSTQGSSIFVEPSYEIETEDHSHYHSNSDTNHQLPGNSNNFSTQQPQISLIDIHRTSAHEINHESSIYNSAASQPSGKSLTGINAVDYPTTLRENPTNAPGESLNLDHRMNLDSTSPFSTTTVVNSSS</sequence>
<organism evidence="9 10">
    <name type="scientific">Smittium mucronatum</name>
    <dbReference type="NCBI Taxonomy" id="133383"/>
    <lineage>
        <taxon>Eukaryota</taxon>
        <taxon>Fungi</taxon>
        <taxon>Fungi incertae sedis</taxon>
        <taxon>Zoopagomycota</taxon>
        <taxon>Kickxellomycotina</taxon>
        <taxon>Harpellomycetes</taxon>
        <taxon>Harpellales</taxon>
        <taxon>Legeriomycetaceae</taxon>
        <taxon>Smittium</taxon>
    </lineage>
</organism>
<feature type="compositionally biased region" description="Basic and acidic residues" evidence="7">
    <location>
        <begin position="522"/>
        <end position="531"/>
    </location>
</feature>
<keyword evidence="10" id="KW-1185">Reference proteome</keyword>
<dbReference type="PROSITE" id="PS00107">
    <property type="entry name" value="PROTEIN_KINASE_ATP"/>
    <property type="match status" value="1"/>
</dbReference>
<dbReference type="GO" id="GO:0004674">
    <property type="term" value="F:protein serine/threonine kinase activity"/>
    <property type="evidence" value="ECO:0007669"/>
    <property type="project" value="UniProtKB-KW"/>
</dbReference>
<dbReference type="CDD" id="cd14134">
    <property type="entry name" value="PKc_CLK"/>
    <property type="match status" value="1"/>
</dbReference>
<keyword evidence="3 6" id="KW-0547">Nucleotide-binding</keyword>
<feature type="compositionally biased region" description="Polar residues" evidence="7">
    <location>
        <begin position="29"/>
        <end position="50"/>
    </location>
</feature>
<name>A0A1R0H7I7_9FUNG</name>
<keyword evidence="1" id="KW-0723">Serine/threonine-protein kinase</keyword>
<evidence type="ECO:0000256" key="5">
    <source>
        <dbReference type="ARBA" id="ARBA00022840"/>
    </source>
</evidence>
<feature type="region of interest" description="Disordered" evidence="7">
    <location>
        <begin position="16"/>
        <end position="96"/>
    </location>
</feature>
<evidence type="ECO:0000256" key="2">
    <source>
        <dbReference type="ARBA" id="ARBA00022679"/>
    </source>
</evidence>
<evidence type="ECO:0000313" key="10">
    <source>
        <dbReference type="Proteomes" id="UP000187455"/>
    </source>
</evidence>
<feature type="compositionally biased region" description="Polar residues" evidence="7">
    <location>
        <begin position="59"/>
        <end position="85"/>
    </location>
</feature>
<dbReference type="InterPro" id="IPR008271">
    <property type="entry name" value="Ser/Thr_kinase_AS"/>
</dbReference>
<dbReference type="PROSITE" id="PS00108">
    <property type="entry name" value="PROTEIN_KINASE_ST"/>
    <property type="match status" value="1"/>
</dbReference>
<dbReference type="Gene3D" id="1.10.510.10">
    <property type="entry name" value="Transferase(Phosphotransferase) domain 1"/>
    <property type="match status" value="1"/>
</dbReference>
<evidence type="ECO:0000256" key="6">
    <source>
        <dbReference type="PROSITE-ProRule" id="PRU10141"/>
    </source>
</evidence>
<dbReference type="PROSITE" id="PS50011">
    <property type="entry name" value="PROTEIN_KINASE_DOM"/>
    <property type="match status" value="1"/>
</dbReference>
<evidence type="ECO:0000256" key="3">
    <source>
        <dbReference type="ARBA" id="ARBA00022741"/>
    </source>
</evidence>
<feature type="region of interest" description="Disordered" evidence="7">
    <location>
        <begin position="509"/>
        <end position="567"/>
    </location>
</feature>
<dbReference type="Proteomes" id="UP000187455">
    <property type="component" value="Unassembled WGS sequence"/>
</dbReference>
<accession>A0A1R0H7I7</accession>
<reference evidence="9 10" key="1">
    <citation type="journal article" date="2016" name="Mol. Biol. Evol.">
        <title>Genome-Wide Survey of Gut Fungi (Harpellales) Reveals the First Horizontally Transferred Ubiquitin Gene from a Mosquito Host.</title>
        <authorList>
            <person name="Wang Y."/>
            <person name="White M.M."/>
            <person name="Kvist S."/>
            <person name="Moncalvo J.M."/>
        </authorList>
    </citation>
    <scope>NUCLEOTIDE SEQUENCE [LARGE SCALE GENOMIC DNA]</scope>
    <source>
        <strain evidence="9 10">ALG-7-W6</strain>
    </source>
</reference>